<proteinExistence type="predicted"/>
<keyword evidence="2" id="KW-1133">Transmembrane helix</keyword>
<evidence type="ECO:0000313" key="3">
    <source>
        <dbReference type="EMBL" id="MDH6281287.1"/>
    </source>
</evidence>
<dbReference type="RefSeq" id="WP_280760612.1">
    <property type="nucleotide sequence ID" value="NZ_JARXVC010000005.1"/>
</dbReference>
<feature type="compositionally biased region" description="Low complexity" evidence="1">
    <location>
        <begin position="169"/>
        <end position="193"/>
    </location>
</feature>
<dbReference type="Proteomes" id="UP001160334">
    <property type="component" value="Unassembled WGS sequence"/>
</dbReference>
<gene>
    <name evidence="3" type="ORF">M2280_002507</name>
</gene>
<feature type="transmembrane region" description="Helical" evidence="2">
    <location>
        <begin position="138"/>
        <end position="159"/>
    </location>
</feature>
<organism evidence="3 4">
    <name type="scientific">Prescottella agglutinans</name>
    <dbReference type="NCBI Taxonomy" id="1644129"/>
    <lineage>
        <taxon>Bacteria</taxon>
        <taxon>Bacillati</taxon>
        <taxon>Actinomycetota</taxon>
        <taxon>Actinomycetes</taxon>
        <taxon>Mycobacteriales</taxon>
        <taxon>Nocardiaceae</taxon>
        <taxon>Prescottella</taxon>
    </lineage>
</organism>
<feature type="region of interest" description="Disordered" evidence="1">
    <location>
        <begin position="166"/>
        <end position="193"/>
    </location>
</feature>
<sequence length="193" mass="19817">MPAHIAPARLPLAATIPDDVSVDAVLADLSDDGVAAPDSDVAQLRDVVARAHDHGVDLKIVVLEKNPGRPEQLRDLATEVGKVDGGTVLVLSPSSPGTYSDTISRVVLEGAQDRTYTGNAVQSANNFVDEITEPGHSWSLLTALLVLVVVLVGGLSYVAKVRRGPSTRAGAPVAPDTAAGASAAGTESGRLDD</sequence>
<name>A0ABT6MAG4_9NOCA</name>
<dbReference type="EMBL" id="JARXVC010000005">
    <property type="protein sequence ID" value="MDH6281287.1"/>
    <property type="molecule type" value="Genomic_DNA"/>
</dbReference>
<evidence type="ECO:0000256" key="2">
    <source>
        <dbReference type="SAM" id="Phobius"/>
    </source>
</evidence>
<keyword evidence="2" id="KW-0472">Membrane</keyword>
<reference evidence="3 4" key="1">
    <citation type="submission" date="2023-04" db="EMBL/GenBank/DDBJ databases">
        <title>Forest soil microbial communities from Buena Vista Peninsula, Colon Province, Panama.</title>
        <authorList>
            <person name="Bouskill N."/>
        </authorList>
    </citation>
    <scope>NUCLEOTIDE SEQUENCE [LARGE SCALE GENOMIC DNA]</scope>
    <source>
        <strain evidence="3 4">CFH S0262</strain>
    </source>
</reference>
<dbReference type="Pfam" id="PF20381">
    <property type="entry name" value="Rv1476"/>
    <property type="match status" value="1"/>
</dbReference>
<evidence type="ECO:0008006" key="5">
    <source>
        <dbReference type="Google" id="ProtNLM"/>
    </source>
</evidence>
<accession>A0ABT6MAG4</accession>
<protein>
    <recommendedName>
        <fullName evidence="5">TPM domain-containing protein</fullName>
    </recommendedName>
</protein>
<evidence type="ECO:0000313" key="4">
    <source>
        <dbReference type="Proteomes" id="UP001160334"/>
    </source>
</evidence>
<dbReference type="InterPro" id="IPR046498">
    <property type="entry name" value="Rv1476-like"/>
</dbReference>
<comment type="caution">
    <text evidence="3">The sequence shown here is derived from an EMBL/GenBank/DDBJ whole genome shotgun (WGS) entry which is preliminary data.</text>
</comment>
<keyword evidence="2" id="KW-0812">Transmembrane</keyword>
<evidence type="ECO:0000256" key="1">
    <source>
        <dbReference type="SAM" id="MobiDB-lite"/>
    </source>
</evidence>
<keyword evidence="4" id="KW-1185">Reference proteome</keyword>